<dbReference type="Proteomes" id="UP001293254">
    <property type="component" value="Unassembled WGS sequence"/>
</dbReference>
<keyword evidence="16" id="KW-0732">Signal</keyword>
<dbReference type="EC" id="3.1.1.11" evidence="5 16"/>
<dbReference type="GO" id="GO:0042545">
    <property type="term" value="P:cell wall modification"/>
    <property type="evidence" value="ECO:0007669"/>
    <property type="project" value="UniProtKB-UniRule"/>
</dbReference>
<evidence type="ECO:0000256" key="16">
    <source>
        <dbReference type="RuleBase" id="RU000589"/>
    </source>
</evidence>
<dbReference type="InterPro" id="IPR033131">
    <property type="entry name" value="Pectinesterase_Asp_AS"/>
</dbReference>
<comment type="pathway">
    <text evidence="2 16">Glycan metabolism; pectin degradation; 2-dehydro-3-deoxy-D-gluconate from pectin: step 1/5.</text>
</comment>
<dbReference type="EMBL" id="JACGWO010000006">
    <property type="protein sequence ID" value="KAK4425901.1"/>
    <property type="molecule type" value="Genomic_DNA"/>
</dbReference>
<dbReference type="NCBIfam" id="TIGR01614">
    <property type="entry name" value="PME_inhib"/>
    <property type="match status" value="1"/>
</dbReference>
<evidence type="ECO:0000256" key="3">
    <source>
        <dbReference type="ARBA" id="ARBA00006027"/>
    </source>
</evidence>
<dbReference type="InterPro" id="IPR011050">
    <property type="entry name" value="Pectin_lyase_fold/virulence"/>
</dbReference>
<keyword evidence="10" id="KW-1015">Disulfide bond</keyword>
<comment type="similarity">
    <text evidence="4">In the C-terminal section; belongs to the pectinesterase family.</text>
</comment>
<dbReference type="FunFam" id="2.160.20.10:FF:000001">
    <property type="entry name" value="Pectinesterase"/>
    <property type="match status" value="1"/>
</dbReference>
<keyword evidence="7" id="KW-0964">Secreted</keyword>
<keyword evidence="8 16" id="KW-0378">Hydrolase</keyword>
<dbReference type="AlphaFoldDB" id="A0AAE2CKV1"/>
<dbReference type="InterPro" id="IPR035513">
    <property type="entry name" value="Invertase/methylesterase_inhib"/>
</dbReference>
<dbReference type="SUPFAM" id="SSF101148">
    <property type="entry name" value="Plant invertase/pectin methylesterase inhibitor"/>
    <property type="match status" value="1"/>
</dbReference>
<comment type="catalytic activity">
    <reaction evidence="13 16">
        <text>[(1-&gt;4)-alpha-D-galacturonosyl methyl ester](n) + n H2O = [(1-&gt;4)-alpha-D-galacturonosyl](n) + n methanol + n H(+)</text>
        <dbReference type="Rhea" id="RHEA:22380"/>
        <dbReference type="Rhea" id="RHEA-COMP:14570"/>
        <dbReference type="Rhea" id="RHEA-COMP:14573"/>
        <dbReference type="ChEBI" id="CHEBI:15377"/>
        <dbReference type="ChEBI" id="CHEBI:15378"/>
        <dbReference type="ChEBI" id="CHEBI:17790"/>
        <dbReference type="ChEBI" id="CHEBI:140522"/>
        <dbReference type="ChEBI" id="CHEBI:140523"/>
        <dbReference type="EC" id="3.1.1.11"/>
    </reaction>
</comment>
<evidence type="ECO:0000259" key="17">
    <source>
        <dbReference type="SMART" id="SM00856"/>
    </source>
</evidence>
<keyword evidence="19" id="KW-1185">Reference proteome</keyword>
<evidence type="ECO:0000256" key="1">
    <source>
        <dbReference type="ARBA" id="ARBA00004191"/>
    </source>
</evidence>
<accession>A0AAE2CKV1</accession>
<evidence type="ECO:0000313" key="18">
    <source>
        <dbReference type="EMBL" id="KAK4425901.1"/>
    </source>
</evidence>
<protein>
    <recommendedName>
        <fullName evidence="5 16">Pectinesterase</fullName>
        <ecNumber evidence="5 16">3.1.1.11</ecNumber>
    </recommendedName>
</protein>
<dbReference type="Pfam" id="PF01095">
    <property type="entry name" value="Pectinesterase"/>
    <property type="match status" value="1"/>
</dbReference>
<comment type="caution">
    <text evidence="18">The sequence shown here is derived from an EMBL/GenBank/DDBJ whole genome shotgun (WGS) entry which is preliminary data.</text>
</comment>
<proteinExistence type="inferred from homology"/>
<feature type="signal peptide" evidence="16">
    <location>
        <begin position="1"/>
        <end position="21"/>
    </location>
</feature>
<dbReference type="InterPro" id="IPR006501">
    <property type="entry name" value="Pectinesterase_inhib_dom"/>
</dbReference>
<dbReference type="SMART" id="SM00856">
    <property type="entry name" value="PMEI"/>
    <property type="match status" value="1"/>
</dbReference>
<comment type="function">
    <text evidence="14">Acts in the modification of cell walls via demethylesterification of cell wall pectin.</text>
</comment>
<evidence type="ECO:0000256" key="15">
    <source>
        <dbReference type="PROSITE-ProRule" id="PRU10040"/>
    </source>
</evidence>
<keyword evidence="9 16" id="KW-0063">Aspartyl esterase</keyword>
<evidence type="ECO:0000256" key="13">
    <source>
        <dbReference type="ARBA" id="ARBA00047928"/>
    </source>
</evidence>
<evidence type="ECO:0000256" key="4">
    <source>
        <dbReference type="ARBA" id="ARBA00007786"/>
    </source>
</evidence>
<dbReference type="PANTHER" id="PTHR31707">
    <property type="entry name" value="PECTINESTERASE"/>
    <property type="match status" value="1"/>
</dbReference>
<dbReference type="SUPFAM" id="SSF51126">
    <property type="entry name" value="Pectin lyase-like"/>
    <property type="match status" value="1"/>
</dbReference>
<dbReference type="Gene3D" id="1.20.140.40">
    <property type="entry name" value="Invertase/pectin methylesterase inhibitor family protein"/>
    <property type="match status" value="1"/>
</dbReference>
<reference evidence="18" key="1">
    <citation type="submission" date="2020-06" db="EMBL/GenBank/DDBJ databases">
        <authorList>
            <person name="Li T."/>
            <person name="Hu X."/>
            <person name="Zhang T."/>
            <person name="Song X."/>
            <person name="Zhang H."/>
            <person name="Dai N."/>
            <person name="Sheng W."/>
            <person name="Hou X."/>
            <person name="Wei L."/>
        </authorList>
    </citation>
    <scope>NUCLEOTIDE SEQUENCE</scope>
    <source>
        <strain evidence="18">3651</strain>
        <tissue evidence="18">Leaf</tissue>
    </source>
</reference>
<reference evidence="18" key="2">
    <citation type="journal article" date="2024" name="Plant">
        <title>Genomic evolution and insights into agronomic trait innovations of Sesamum species.</title>
        <authorList>
            <person name="Miao H."/>
            <person name="Wang L."/>
            <person name="Qu L."/>
            <person name="Liu H."/>
            <person name="Sun Y."/>
            <person name="Le M."/>
            <person name="Wang Q."/>
            <person name="Wei S."/>
            <person name="Zheng Y."/>
            <person name="Lin W."/>
            <person name="Duan Y."/>
            <person name="Cao H."/>
            <person name="Xiong S."/>
            <person name="Wang X."/>
            <person name="Wei L."/>
            <person name="Li C."/>
            <person name="Ma Q."/>
            <person name="Ju M."/>
            <person name="Zhao R."/>
            <person name="Li G."/>
            <person name="Mu C."/>
            <person name="Tian Q."/>
            <person name="Mei H."/>
            <person name="Zhang T."/>
            <person name="Gao T."/>
            <person name="Zhang H."/>
        </authorList>
    </citation>
    <scope>NUCLEOTIDE SEQUENCE</scope>
    <source>
        <strain evidence="18">3651</strain>
    </source>
</reference>
<comment type="similarity">
    <text evidence="3">In the N-terminal section; belongs to the PMEI family.</text>
</comment>
<dbReference type="Pfam" id="PF04043">
    <property type="entry name" value="PMEI"/>
    <property type="match status" value="1"/>
</dbReference>
<comment type="subcellular location">
    <subcellularLocation>
        <location evidence="1">Secreted</location>
        <location evidence="1">Cell wall</location>
    </subcellularLocation>
</comment>
<evidence type="ECO:0000313" key="19">
    <source>
        <dbReference type="Proteomes" id="UP001293254"/>
    </source>
</evidence>
<dbReference type="InterPro" id="IPR000070">
    <property type="entry name" value="Pectinesterase_cat"/>
</dbReference>
<keyword evidence="6" id="KW-0134">Cell wall</keyword>
<evidence type="ECO:0000256" key="8">
    <source>
        <dbReference type="ARBA" id="ARBA00022801"/>
    </source>
</evidence>
<feature type="domain" description="Pectinesterase inhibitor" evidence="17">
    <location>
        <begin position="39"/>
        <end position="190"/>
    </location>
</feature>
<feature type="active site" evidence="15">
    <location>
        <position position="397"/>
    </location>
</feature>
<evidence type="ECO:0000256" key="2">
    <source>
        <dbReference type="ARBA" id="ARBA00005184"/>
    </source>
</evidence>
<evidence type="ECO:0000256" key="11">
    <source>
        <dbReference type="ARBA" id="ARBA00023180"/>
    </source>
</evidence>
<evidence type="ECO:0000256" key="5">
    <source>
        <dbReference type="ARBA" id="ARBA00013229"/>
    </source>
</evidence>
<dbReference type="GO" id="GO:0004857">
    <property type="term" value="F:enzyme inhibitor activity"/>
    <property type="evidence" value="ECO:0007669"/>
    <property type="project" value="InterPro"/>
</dbReference>
<dbReference type="GO" id="GO:0030599">
    <property type="term" value="F:pectinesterase activity"/>
    <property type="evidence" value="ECO:0007669"/>
    <property type="project" value="UniProtKB-UniRule"/>
</dbReference>
<organism evidence="18 19">
    <name type="scientific">Sesamum alatum</name>
    <dbReference type="NCBI Taxonomy" id="300844"/>
    <lineage>
        <taxon>Eukaryota</taxon>
        <taxon>Viridiplantae</taxon>
        <taxon>Streptophyta</taxon>
        <taxon>Embryophyta</taxon>
        <taxon>Tracheophyta</taxon>
        <taxon>Spermatophyta</taxon>
        <taxon>Magnoliopsida</taxon>
        <taxon>eudicotyledons</taxon>
        <taxon>Gunneridae</taxon>
        <taxon>Pentapetalae</taxon>
        <taxon>asterids</taxon>
        <taxon>lamiids</taxon>
        <taxon>Lamiales</taxon>
        <taxon>Pedaliaceae</taxon>
        <taxon>Sesamum</taxon>
    </lineage>
</organism>
<dbReference type="CDD" id="cd15798">
    <property type="entry name" value="PMEI-like_3"/>
    <property type="match status" value="1"/>
</dbReference>
<feature type="chain" id="PRO_5041777640" description="Pectinesterase" evidence="16">
    <location>
        <begin position="22"/>
        <end position="571"/>
    </location>
</feature>
<dbReference type="PROSITE" id="PS00503">
    <property type="entry name" value="PECTINESTERASE_2"/>
    <property type="match status" value="1"/>
</dbReference>
<keyword evidence="12" id="KW-0961">Cell wall biogenesis/degradation</keyword>
<evidence type="ECO:0000256" key="10">
    <source>
        <dbReference type="ARBA" id="ARBA00023157"/>
    </source>
</evidence>
<evidence type="ECO:0000256" key="7">
    <source>
        <dbReference type="ARBA" id="ARBA00022525"/>
    </source>
</evidence>
<sequence>MAAKNAAIIALFTLVVAGVVAATIIIIQKKNRYDNGINPSQKAIVDLCQNTYYQESCITSLSKATISSDPKDLIRTSFKTAMEELGNVIKRSATLQEASKNPETAKAYQTCQKLLNDSIFDFQKTLERTDSIDISNLSLLMDDIKTWLTGALTYQETCLDCFEDAEADAATKMREFLKLGRELTINGLALANGFSNFLESNDLGAGRRLRAHKMDLINKEGYIGEHWLDHAPRSRRLFHAAPGDIKPHVTVAKDGSGNFMTIGEALKSVPLRCNETYVIYIKAGVYEENVIIDTAMWSVMFVGDGPNATKITGNKSKVGGTETFWTATVGVDGDNFIAKDIGFENSAGATMHQAVALRTSGDKSIFYNCQIDGYQDTVFAHNHRQFFRDCTISGTIDFIFGNARAVFQNCTLLVRKPLENQRACLVTAEGRTTVNETSGIMLQNCRIMPAPEYPVNDPTYKTYLGRPWKPYSRTIIMDSYLDSLVDPEGWAPWNVTSAHLDTCWYAEVNNKGPGANLARRVAWPGIKKITVNEAGAFTPGQYMVGDSWIAGKGIPYDSGLMQSAPITMPTP</sequence>
<evidence type="ECO:0000256" key="12">
    <source>
        <dbReference type="ARBA" id="ARBA00023316"/>
    </source>
</evidence>
<dbReference type="InterPro" id="IPR012334">
    <property type="entry name" value="Pectin_lyas_fold"/>
</dbReference>
<dbReference type="Gene3D" id="2.160.20.10">
    <property type="entry name" value="Single-stranded right-handed beta-helix, Pectin lyase-like"/>
    <property type="match status" value="1"/>
</dbReference>
<dbReference type="GO" id="GO:0045490">
    <property type="term" value="P:pectin catabolic process"/>
    <property type="evidence" value="ECO:0007669"/>
    <property type="project" value="UniProtKB-UniRule"/>
</dbReference>
<name>A0AAE2CKV1_9LAMI</name>
<gene>
    <name evidence="18" type="ORF">Salat_1784100</name>
</gene>
<evidence type="ECO:0000256" key="9">
    <source>
        <dbReference type="ARBA" id="ARBA00023085"/>
    </source>
</evidence>
<evidence type="ECO:0000256" key="14">
    <source>
        <dbReference type="ARBA" id="ARBA00057335"/>
    </source>
</evidence>
<evidence type="ECO:0000256" key="6">
    <source>
        <dbReference type="ARBA" id="ARBA00022512"/>
    </source>
</evidence>
<keyword evidence="11" id="KW-0325">Glycoprotein</keyword>
<dbReference type="FunFam" id="1.20.140.40:FF:000001">
    <property type="entry name" value="Pectinesterase"/>
    <property type="match status" value="1"/>
</dbReference>